<keyword evidence="1" id="KW-0175">Coiled coil</keyword>
<comment type="caution">
    <text evidence="3">The sequence shown here is derived from an EMBL/GenBank/DDBJ whole genome shotgun (WGS) entry which is preliminary data.</text>
</comment>
<dbReference type="Proteomes" id="UP001633002">
    <property type="component" value="Unassembled WGS sequence"/>
</dbReference>
<feature type="region of interest" description="Disordered" evidence="2">
    <location>
        <begin position="747"/>
        <end position="766"/>
    </location>
</feature>
<gene>
    <name evidence="3" type="ORF">R1sor_005428</name>
</gene>
<sequence>MGEGQSCLRNTNSQSSLDMAKEVRSSSQRGSLRDPQRTGSKVRPRDPSDLKEDDSDDFLKSKRSPSRSRSRSLSEAGVHETPRNATGKKRSVDQFDWSVPQRFPRGAGDEIFPKPKLLSHTARRERLEELKRLNQQLKSSPRTGPPPAKKFQPAKRAAPADLGKPPEVSDRPKQLVPVKRVSYAEPVESSVVSKKPSLLELEVQALASLGFVKLQPDIAVDRGSLETKQHSIVLEPGTSRGGTCEIFDLRPASPSSIKASPAPRDSGREDLLELEKAALRNMKTQAGTISSSKDVRIGSDILKLQQDVQTTLNMGQGKRSVSQVLFRPAVSQADCEAAEGKLLELQTKSLSRRPCPLHSESSESAESSSQEIVEVEYSSLAPVRAFASKPPLPPPFRSPTGKRNVKEAENMAQPLRSCKLHRNISSPSGLSLCPSGESSSSNIPQQPTQKCLIHPSRTPIHLEKLSEVGSSALTGTLPSQEPSASVGLKSESDLLGLEKTLFRSRKEKPVIQTLASSMDPSSGAYVMPPQHNETNRGDLLELEKVALASMKKTHASSSGQPGPPSLNIHGEASPEVTPEQEALPYTPKALSLPSRSTATAGAPKGSDPCPTPSVTSKLVLADSGDLLELQKVALANMKEIVITPDSQSTALTAVSAMLKPVVTPPKVNGSAGAASELSELLELQKVALYSMKGVHFTCSPKVVEVESLHPPPSKSAAPKPVLSERDDFLELEKQAMANMQEVFTSASSQAVGGAESNPSVEPKVKKSKEPCFIGTLEHAGKSQMENEKGDLLELQRMALASMEVGGGEWDLKLEASTIGKEELRSSVATPRSSCSSFHLEPASGPLETMLQELTAKDKALKTAKKKLAEKEQLLYEYEGELSNALKMLESMNNRCSDAKEETSRALSEAKHIYDELSQAWSAVVDMENTSKNGIAVLSEKVNPECNKKIFQNEENKVGNEENKPGIKEFAHELDTVELAHSEVQEAFELQIQKNEMVIVELQHIREIPSADRMFELCKGHTDDVHELTCQHEQESDHTFPENISASKTHSHFHPQGLEFANGHLMLELTRMKFNGLENQELFQEQMERNEIVLAQLQELQKWYEEAKQQDFMASEQRRKWEAEEAQLNAHISALHEALEELHEALYDKTKEAEALNEQTLHYQRSLIEQEQRLIKALEHQEVDSSPKPKLAAFDFNGNTNELEADFCPSCSIPAVESNFVGQNSDHQSFVCFSCSVADVEYICTNCSPERDGRELSSAIKILPAIKPVSADFQCDTRDLENIKPKRDFQGDTYELELQKVVYIQDFKGDTHELELQNAVSTHDFEGDTHELELHNVVSTHDFEGDTSELESQSVVHTKDFEGDTLDLELQKVIQTMDFNGDTRDLELQNTICTIDFECDTRELEKIVHEDFRVDISVQVKRDDEEKWRLAQERENWERERKELIKRLDDFEASLLAKEETVETLINKLEKDRPSWQEERYQLIKRNEECETRLLSREEEVIELSTQLEMAKSTLQGFTYSDGSTVISTSSDVGRQGQKSGLHPTSSRQGVTEARELLDLRCEILSLKECVAIKSEALKAMENELSRSYVIISDLRTKFARALESERSLQSQNSNHRLVTEESQPNWTVSSQKHRGKVVKKPRLHREFGQVITGPLQNFNQTDHELLEKLRVQKEKLVALKKEHAAMSKKYEELTAKCRYLEGIEKMYKEKQLQDPMKEEAILELEKELERNVEIIQKMQQRCTEFESKASEAENRLQRMLSNDNGMVLTETRKREKAAWQAEKEALLAGLNYFRELCEKKDEELHEIRYQSRPHKQKKIKTPQTPPFDCKSSLPIEYPDSNKAPIVEVVVPHDGNSSGSSDQQLTCVNPSTAAILEYEPRPNYHNISCDSKEKNEATSSQISHVRELTSHLKEQWELQCSMEERLDTMMTYVSNRVKEFEGQNQDNTQAGSNFVEFYKEATLMKSQLEQQLQLLRGSLSASFHKLDEAKRQLQSQAVDGKEIQPVDASYETVRREPESTTIADCRDKAIQLVDEKVELEDSAQTLEEKTSRLLYRLTSTRLQWNMNMLSASMAAG</sequence>
<feature type="region of interest" description="Disordered" evidence="2">
    <location>
        <begin position="351"/>
        <end position="370"/>
    </location>
</feature>
<feature type="region of interest" description="Disordered" evidence="2">
    <location>
        <begin position="550"/>
        <end position="613"/>
    </location>
</feature>
<feature type="coiled-coil region" evidence="1">
    <location>
        <begin position="1721"/>
        <end position="1762"/>
    </location>
</feature>
<feature type="compositionally biased region" description="Polar residues" evidence="2">
    <location>
        <begin position="1607"/>
        <end position="1630"/>
    </location>
</feature>
<organism evidence="3 4">
    <name type="scientific">Riccia sorocarpa</name>
    <dbReference type="NCBI Taxonomy" id="122646"/>
    <lineage>
        <taxon>Eukaryota</taxon>
        <taxon>Viridiplantae</taxon>
        <taxon>Streptophyta</taxon>
        <taxon>Embryophyta</taxon>
        <taxon>Marchantiophyta</taxon>
        <taxon>Marchantiopsida</taxon>
        <taxon>Marchantiidae</taxon>
        <taxon>Marchantiales</taxon>
        <taxon>Ricciaceae</taxon>
        <taxon>Riccia</taxon>
    </lineage>
</organism>
<feature type="region of interest" description="Disordered" evidence="2">
    <location>
        <begin position="429"/>
        <end position="449"/>
    </location>
</feature>
<feature type="region of interest" description="Disordered" evidence="2">
    <location>
        <begin position="1607"/>
        <end position="1634"/>
    </location>
</feature>
<feature type="compositionally biased region" description="Low complexity" evidence="2">
    <location>
        <begin position="429"/>
        <end position="441"/>
    </location>
</feature>
<keyword evidence="4" id="KW-1185">Reference proteome</keyword>
<protein>
    <submittedName>
        <fullName evidence="3">Uncharacterized protein</fullName>
    </submittedName>
</protein>
<feature type="compositionally biased region" description="Basic residues" evidence="2">
    <location>
        <begin position="61"/>
        <end position="70"/>
    </location>
</feature>
<feature type="compositionally biased region" description="Basic and acidic residues" evidence="2">
    <location>
        <begin position="122"/>
        <end position="132"/>
    </location>
</feature>
<dbReference type="EMBL" id="JBJQOH010000003">
    <property type="protein sequence ID" value="KAL3691777.1"/>
    <property type="molecule type" value="Genomic_DNA"/>
</dbReference>
<evidence type="ECO:0000313" key="3">
    <source>
        <dbReference type="EMBL" id="KAL3691777.1"/>
    </source>
</evidence>
<feature type="region of interest" description="Disordered" evidence="2">
    <location>
        <begin position="1"/>
        <end position="174"/>
    </location>
</feature>
<reference evidence="3 4" key="1">
    <citation type="submission" date="2024-09" db="EMBL/GenBank/DDBJ databases">
        <title>Chromosome-scale assembly of Riccia sorocarpa.</title>
        <authorList>
            <person name="Paukszto L."/>
        </authorList>
    </citation>
    <scope>NUCLEOTIDE SEQUENCE [LARGE SCALE GENOMIC DNA]</scope>
    <source>
        <strain evidence="3">LP-2024</strain>
        <tissue evidence="3">Aerial parts of the thallus</tissue>
    </source>
</reference>
<proteinExistence type="predicted"/>
<dbReference type="PANTHER" id="PTHR23159">
    <property type="entry name" value="CENTROSOMAL PROTEIN 2"/>
    <property type="match status" value="1"/>
</dbReference>
<feature type="coiled-coil region" evidence="1">
    <location>
        <begin position="846"/>
        <end position="919"/>
    </location>
</feature>
<dbReference type="PANTHER" id="PTHR23159:SF31">
    <property type="entry name" value="CENTROSOME-ASSOCIATED PROTEIN CEP250 ISOFORM X1"/>
    <property type="match status" value="1"/>
</dbReference>
<feature type="coiled-coil region" evidence="1">
    <location>
        <begin position="1669"/>
        <end position="1696"/>
    </location>
</feature>
<evidence type="ECO:0000256" key="1">
    <source>
        <dbReference type="SAM" id="Coils"/>
    </source>
</evidence>
<feature type="compositionally biased region" description="Polar residues" evidence="2">
    <location>
        <begin position="7"/>
        <end position="17"/>
    </location>
</feature>
<evidence type="ECO:0000313" key="4">
    <source>
        <dbReference type="Proteomes" id="UP001633002"/>
    </source>
</evidence>
<accession>A0ABD3HMI6</accession>
<feature type="coiled-coil region" evidence="1">
    <location>
        <begin position="1419"/>
        <end position="1467"/>
    </location>
</feature>
<name>A0ABD3HMI6_9MARC</name>
<evidence type="ECO:0000256" key="2">
    <source>
        <dbReference type="SAM" id="MobiDB-lite"/>
    </source>
</evidence>